<dbReference type="RefSeq" id="WP_092591162.1">
    <property type="nucleotide sequence ID" value="NZ_FMWL01000010.1"/>
</dbReference>
<evidence type="ECO:0000259" key="2">
    <source>
        <dbReference type="Pfam" id="PF13938"/>
    </source>
</evidence>
<dbReference type="STRING" id="1120920.SAMN03080599_02051"/>
<evidence type="ECO:0000259" key="1">
    <source>
        <dbReference type="Pfam" id="PF04016"/>
    </source>
</evidence>
<dbReference type="EMBL" id="FMWL01000010">
    <property type="protein sequence ID" value="SCZ80016.1"/>
    <property type="molecule type" value="Genomic_DNA"/>
</dbReference>
<protein>
    <recommendedName>
        <fullName evidence="5">Heavy-metal chelation domain-containing protein</fullName>
    </recommendedName>
</protein>
<organism evidence="3 4">
    <name type="scientific">Acidaminobacter hydrogenoformans DSM 2784</name>
    <dbReference type="NCBI Taxonomy" id="1120920"/>
    <lineage>
        <taxon>Bacteria</taxon>
        <taxon>Bacillati</taxon>
        <taxon>Bacillota</taxon>
        <taxon>Clostridia</taxon>
        <taxon>Peptostreptococcales</taxon>
        <taxon>Acidaminobacteraceae</taxon>
        <taxon>Acidaminobacter</taxon>
    </lineage>
</organism>
<dbReference type="OrthoDB" id="5387051at2"/>
<dbReference type="Pfam" id="PF13938">
    <property type="entry name" value="DUF4213"/>
    <property type="match status" value="1"/>
</dbReference>
<proteinExistence type="predicted"/>
<sequence length="336" mass="36361">MHKIFLNNPFEADRFAAILEEEGIPHTVVDHGSLVFDGLYQMTMGWGHVEVPEEYQVPAEALHQALMASIGEENPKNVMPMVIDHLLAVAQPYLEMRTIKDAVIGLALMAIELDNGDLGLAYTLRESLPPGCSAFGFAQEIIGKNAYEVALMAKEGQNDVQRGVGVAVLTAGSRQLGLPVDNDRHPFFGLEVTAEDTVGMIGMIPGIAKRFAQQAKSLIVFDQAISMYEKGDAEVAPMEQQAELLPKCDIVIISGTTLINQSLDALLSMCTNARDIILVGASAPMYPEAYRGTGVSVLAGAWWDAAQKDELFKIISLAGGIGHVQRMTIKKAVRVV</sequence>
<reference evidence="3 4" key="1">
    <citation type="submission" date="2016-10" db="EMBL/GenBank/DDBJ databases">
        <authorList>
            <person name="de Groot N.N."/>
        </authorList>
    </citation>
    <scope>NUCLEOTIDE SEQUENCE [LARGE SCALE GENOMIC DNA]</scope>
    <source>
        <strain evidence="3 4">DSM 2784</strain>
    </source>
</reference>
<accession>A0A1G5S152</accession>
<evidence type="ECO:0000313" key="3">
    <source>
        <dbReference type="EMBL" id="SCZ80016.1"/>
    </source>
</evidence>
<dbReference type="InterPro" id="IPR025251">
    <property type="entry name" value="DUF4213"/>
</dbReference>
<feature type="domain" description="DUF4213" evidence="2">
    <location>
        <begin position="91"/>
        <end position="171"/>
    </location>
</feature>
<dbReference type="Proteomes" id="UP000199208">
    <property type="component" value="Unassembled WGS sequence"/>
</dbReference>
<gene>
    <name evidence="3" type="ORF">SAMN03080599_02051</name>
</gene>
<dbReference type="SUPFAM" id="SSF159713">
    <property type="entry name" value="Dhaf3308-like"/>
    <property type="match status" value="1"/>
</dbReference>
<dbReference type="Gene3D" id="3.40.50.11590">
    <property type="match status" value="1"/>
</dbReference>
<feature type="domain" description="Putative heavy-metal chelation" evidence="1">
    <location>
        <begin position="190"/>
        <end position="333"/>
    </location>
</feature>
<evidence type="ECO:0008006" key="5">
    <source>
        <dbReference type="Google" id="ProtNLM"/>
    </source>
</evidence>
<dbReference type="InterPro" id="IPR007161">
    <property type="entry name" value="DUF364"/>
</dbReference>
<name>A0A1G5S152_9FIRM</name>
<keyword evidence="4" id="KW-1185">Reference proteome</keyword>
<dbReference type="Pfam" id="PF04016">
    <property type="entry name" value="DUF364"/>
    <property type="match status" value="1"/>
</dbReference>
<dbReference type="AlphaFoldDB" id="A0A1G5S152"/>
<evidence type="ECO:0000313" key="4">
    <source>
        <dbReference type="Proteomes" id="UP000199208"/>
    </source>
</evidence>